<gene>
    <name evidence="2" type="ORF">C8261_11565</name>
</gene>
<protein>
    <submittedName>
        <fullName evidence="2">Pilus assembly protein PilP</fullName>
    </submittedName>
</protein>
<sequence>MKLTRSVIVIALGAAMLSGCASEEENIQAWMTEQARTMRGGVKPLPEIRPFPVVEYEAGHLQPPFSADRLMPEQRAAAGGGSGIQPDLDRRREPLEAFPLESLTMVGALIQGDQAHALIRIGDTIHQVRVGNYMGQNFGMVTAVTETEVQLKELVEDINGDWSERTSSLLLQEQQGGR</sequence>
<dbReference type="PROSITE" id="PS51257">
    <property type="entry name" value="PROKAR_LIPOPROTEIN"/>
    <property type="match status" value="1"/>
</dbReference>
<keyword evidence="3" id="KW-1185">Reference proteome</keyword>
<reference evidence="2 3" key="2">
    <citation type="submission" date="2018-04" db="EMBL/GenBank/DDBJ databases">
        <title>Thauera lacus sp. nov., isolated from an saline lake in Inner Mongolia, China.</title>
        <authorList>
            <person name="Liang Q.-Y."/>
        </authorList>
    </citation>
    <scope>NUCLEOTIDE SEQUENCE [LARGE SCALE GENOMIC DNA]</scope>
    <source>
        <strain evidence="2 3">D20</strain>
    </source>
</reference>
<reference evidence="2 3" key="1">
    <citation type="submission" date="2018-03" db="EMBL/GenBank/DDBJ databases">
        <authorList>
            <person name="Keele B.F."/>
        </authorList>
    </citation>
    <scope>NUCLEOTIDE SEQUENCE [LARGE SCALE GENOMIC DNA]</scope>
    <source>
        <strain evidence="2 3">D20</strain>
    </source>
</reference>
<organism evidence="2 3">
    <name type="scientific">Pseudothauera lacus</name>
    <dbReference type="NCBI Taxonomy" id="2136175"/>
    <lineage>
        <taxon>Bacteria</taxon>
        <taxon>Pseudomonadati</taxon>
        <taxon>Pseudomonadota</taxon>
        <taxon>Betaproteobacteria</taxon>
        <taxon>Rhodocyclales</taxon>
        <taxon>Zoogloeaceae</taxon>
        <taxon>Pseudothauera</taxon>
    </lineage>
</organism>
<keyword evidence="1" id="KW-0732">Signal</keyword>
<dbReference type="Pfam" id="PF04351">
    <property type="entry name" value="PilP"/>
    <property type="match status" value="1"/>
</dbReference>
<comment type="caution">
    <text evidence="2">The sequence shown here is derived from an EMBL/GenBank/DDBJ whole genome shotgun (WGS) entry which is preliminary data.</text>
</comment>
<dbReference type="AlphaFoldDB" id="A0A2T4IDR1"/>
<feature type="chain" id="PRO_5015400252" evidence="1">
    <location>
        <begin position="22"/>
        <end position="178"/>
    </location>
</feature>
<dbReference type="Proteomes" id="UP000241193">
    <property type="component" value="Unassembled WGS sequence"/>
</dbReference>
<dbReference type="RefSeq" id="WP_107493877.1">
    <property type="nucleotide sequence ID" value="NZ_PZKC01000009.1"/>
</dbReference>
<proteinExistence type="predicted"/>
<dbReference type="PIRSF" id="PIRSF016481">
    <property type="entry name" value="Pilus_assembly_PilP"/>
    <property type="match status" value="1"/>
</dbReference>
<evidence type="ECO:0000256" key="1">
    <source>
        <dbReference type="SAM" id="SignalP"/>
    </source>
</evidence>
<dbReference type="EMBL" id="PZKC01000009">
    <property type="protein sequence ID" value="PTD95912.1"/>
    <property type="molecule type" value="Genomic_DNA"/>
</dbReference>
<evidence type="ECO:0000313" key="2">
    <source>
        <dbReference type="EMBL" id="PTD95912.1"/>
    </source>
</evidence>
<accession>A0A2T4IDR1</accession>
<dbReference type="Gene3D" id="2.30.30.830">
    <property type="match status" value="1"/>
</dbReference>
<dbReference type="InterPro" id="IPR007446">
    <property type="entry name" value="PilP"/>
</dbReference>
<name>A0A2T4IDR1_9RHOO</name>
<dbReference type="OrthoDB" id="5296580at2"/>
<feature type="signal peptide" evidence="1">
    <location>
        <begin position="1"/>
        <end position="21"/>
    </location>
</feature>
<evidence type="ECO:0000313" key="3">
    <source>
        <dbReference type="Proteomes" id="UP000241193"/>
    </source>
</evidence>